<proteinExistence type="predicted"/>
<feature type="signal peptide" evidence="1">
    <location>
        <begin position="1"/>
        <end position="17"/>
    </location>
</feature>
<evidence type="ECO:0000256" key="1">
    <source>
        <dbReference type="SAM" id="SignalP"/>
    </source>
</evidence>
<keyword evidence="1" id="KW-0732">Signal</keyword>
<organism evidence="2 3">
    <name type="scientific">Tistlia consotensis USBA 355</name>
    <dbReference type="NCBI Taxonomy" id="560819"/>
    <lineage>
        <taxon>Bacteria</taxon>
        <taxon>Pseudomonadati</taxon>
        <taxon>Pseudomonadota</taxon>
        <taxon>Alphaproteobacteria</taxon>
        <taxon>Rhodospirillales</taxon>
        <taxon>Rhodovibrionaceae</taxon>
        <taxon>Tistlia</taxon>
    </lineage>
</organism>
<evidence type="ECO:0000313" key="2">
    <source>
        <dbReference type="EMBL" id="SMF14093.1"/>
    </source>
</evidence>
<dbReference type="AlphaFoldDB" id="A0A1Y6BJ91"/>
<dbReference type="RefSeq" id="WP_085122281.1">
    <property type="nucleotide sequence ID" value="NZ_FWZX01000005.1"/>
</dbReference>
<keyword evidence="3" id="KW-1185">Reference proteome</keyword>
<reference evidence="2 3" key="1">
    <citation type="submission" date="2017-04" db="EMBL/GenBank/DDBJ databases">
        <authorList>
            <person name="Afonso C.L."/>
            <person name="Miller P.J."/>
            <person name="Scott M.A."/>
            <person name="Spackman E."/>
            <person name="Goraichik I."/>
            <person name="Dimitrov K.M."/>
            <person name="Suarez D.L."/>
            <person name="Swayne D.E."/>
        </authorList>
    </citation>
    <scope>NUCLEOTIDE SEQUENCE [LARGE SCALE GENOMIC DNA]</scope>
    <source>
        <strain evidence="2 3">USBA 355</strain>
    </source>
</reference>
<sequence>MPLSTPAALLLALSLLAACSSQTVTQPARSATEQLLISTAIDRAAERLAAALPVRGKLFLEPVNLDGNDGKYAVGAVREALLRHGDRVVASRLDADTIVELRSGALSIDSDSLLVGVPSISLPLVQGLATPKIALFSEDLNQGVVKLVGTAYDPKSGELVAASGPAFGFANQAEWTALLVMSWTTSDIKADQQRPEPLPWD</sequence>
<gene>
    <name evidence="2" type="ORF">SAMN05428998_105230</name>
</gene>
<evidence type="ECO:0000313" key="3">
    <source>
        <dbReference type="Proteomes" id="UP000192917"/>
    </source>
</evidence>
<protein>
    <recommendedName>
        <fullName evidence="4">Group 4 capsule polysaccharide lipoprotein gfcB, YjbF</fullName>
    </recommendedName>
</protein>
<dbReference type="InterPro" id="IPR046596">
    <property type="entry name" value="DUF6655"/>
</dbReference>
<evidence type="ECO:0008006" key="4">
    <source>
        <dbReference type="Google" id="ProtNLM"/>
    </source>
</evidence>
<dbReference type="EMBL" id="FWZX01000005">
    <property type="protein sequence ID" value="SMF14093.1"/>
    <property type="molecule type" value="Genomic_DNA"/>
</dbReference>
<name>A0A1Y6BJ91_9PROT</name>
<accession>A0A1Y6BJ91</accession>
<dbReference type="Proteomes" id="UP000192917">
    <property type="component" value="Unassembled WGS sequence"/>
</dbReference>
<dbReference type="Pfam" id="PF20360">
    <property type="entry name" value="DUF6655"/>
    <property type="match status" value="1"/>
</dbReference>
<feature type="chain" id="PRO_5012825456" description="Group 4 capsule polysaccharide lipoprotein gfcB, YjbF" evidence="1">
    <location>
        <begin position="18"/>
        <end position="201"/>
    </location>
</feature>